<dbReference type="InterPro" id="IPR040637">
    <property type="entry name" value="Ribosomal_uL10-like_insert"/>
</dbReference>
<evidence type="ECO:0000313" key="9">
    <source>
        <dbReference type="Proteomes" id="UP000614601"/>
    </source>
</evidence>
<dbReference type="InterPro" id="IPR043141">
    <property type="entry name" value="Ribosomal_uL10-like_sf"/>
</dbReference>
<evidence type="ECO:0000313" key="8">
    <source>
        <dbReference type="EMBL" id="CAD5229431.1"/>
    </source>
</evidence>
<comment type="caution">
    <text evidence="8">The sequence shown here is derived from an EMBL/GenBank/DDBJ whole genome shotgun (WGS) entry which is preliminary data.</text>
</comment>
<reference evidence="8" key="1">
    <citation type="submission" date="2020-09" db="EMBL/GenBank/DDBJ databases">
        <authorList>
            <person name="Kikuchi T."/>
        </authorList>
    </citation>
    <scope>NUCLEOTIDE SEQUENCE</scope>
    <source>
        <strain evidence="8">SH1</strain>
    </source>
</reference>
<sequence>MPKSRRDKDYSLTKVKKKSKETKETLVDQIRQSVDEYKTIYSFNIENLRSSKFIQIRQRFKKTSKFFFGKRNVMALALGRTAEEEIGDGLHKLAKTLQGQCGLVFTNEKDKEFVKFFTEFDELEYARSGNIATHSVHLPAGPLTQFIFSMEPQLKRLGLPVKVAQGFVELYDDFQVCSEGDTLTADQCKILKLLGEKMSTFKVNLVAKWSKKDGFSTF</sequence>
<dbReference type="Gene3D" id="3.30.70.1730">
    <property type="match status" value="1"/>
</dbReference>
<keyword evidence="6" id="KW-0690">Ribosome biogenesis</keyword>
<dbReference type="GO" id="GO:0003723">
    <property type="term" value="F:RNA binding"/>
    <property type="evidence" value="ECO:0007669"/>
    <property type="project" value="TreeGrafter"/>
</dbReference>
<evidence type="ECO:0000256" key="3">
    <source>
        <dbReference type="ARBA" id="ARBA00011117"/>
    </source>
</evidence>
<dbReference type="GO" id="GO:0006364">
    <property type="term" value="P:rRNA processing"/>
    <property type="evidence" value="ECO:0007669"/>
    <property type="project" value="TreeGrafter"/>
</dbReference>
<keyword evidence="9" id="KW-1185">Reference proteome</keyword>
<comment type="subunit">
    <text evidence="3 6">Associates with the pre-60S ribosomal particle.</text>
</comment>
<comment type="function">
    <text evidence="1 6">Component of the ribosome assembly machinery. Nuclear paralog of the ribosomal protein P0, it binds pre-60S subunits at an early stage of assembly in the nucleolus, and is replaced by P0 in cytoplasmic pre-60S subunits and mature 80S ribosomes.</text>
</comment>
<dbReference type="InterPro" id="IPR033867">
    <property type="entry name" value="Mrt4"/>
</dbReference>
<dbReference type="InterPro" id="IPR043164">
    <property type="entry name" value="Ribosomal_uL10-like_insert_sf"/>
</dbReference>
<dbReference type="GO" id="GO:0030687">
    <property type="term" value="C:preribosome, large subunit precursor"/>
    <property type="evidence" value="ECO:0007669"/>
    <property type="project" value="TreeGrafter"/>
</dbReference>
<evidence type="ECO:0000259" key="7">
    <source>
        <dbReference type="Pfam" id="PF17777"/>
    </source>
</evidence>
<dbReference type="GO" id="GO:0000027">
    <property type="term" value="P:ribosomal large subunit assembly"/>
    <property type="evidence" value="ECO:0007669"/>
    <property type="project" value="InterPro"/>
</dbReference>
<proteinExistence type="inferred from homology"/>
<keyword evidence="4 6" id="KW-0963">Cytoplasm</keyword>
<evidence type="ECO:0000256" key="5">
    <source>
        <dbReference type="ARBA" id="ARBA00023242"/>
    </source>
</evidence>
<dbReference type="EMBL" id="CAJFDH010000006">
    <property type="protein sequence ID" value="CAD5229431.1"/>
    <property type="molecule type" value="Genomic_DNA"/>
</dbReference>
<organism evidence="8 9">
    <name type="scientific">Bursaphelenchus okinawaensis</name>
    <dbReference type="NCBI Taxonomy" id="465554"/>
    <lineage>
        <taxon>Eukaryota</taxon>
        <taxon>Metazoa</taxon>
        <taxon>Ecdysozoa</taxon>
        <taxon>Nematoda</taxon>
        <taxon>Chromadorea</taxon>
        <taxon>Rhabditida</taxon>
        <taxon>Tylenchina</taxon>
        <taxon>Tylenchomorpha</taxon>
        <taxon>Aphelenchoidea</taxon>
        <taxon>Aphelenchoididae</taxon>
        <taxon>Bursaphelenchus</taxon>
    </lineage>
</organism>
<dbReference type="SUPFAM" id="SSF160369">
    <property type="entry name" value="Ribosomal protein L10-like"/>
    <property type="match status" value="1"/>
</dbReference>
<dbReference type="Proteomes" id="UP000614601">
    <property type="component" value="Unassembled WGS sequence"/>
</dbReference>
<name>A0A811LP44_9BILA</name>
<dbReference type="InterPro" id="IPR001790">
    <property type="entry name" value="Ribosomal_uL10"/>
</dbReference>
<dbReference type="EMBL" id="CAJFCW020000006">
    <property type="protein sequence ID" value="CAG9126650.1"/>
    <property type="molecule type" value="Genomic_DNA"/>
</dbReference>
<gene>
    <name evidence="8" type="ORF">BOKJ2_LOCUS13490</name>
</gene>
<keyword evidence="5 6" id="KW-0539">Nucleus</keyword>
<dbReference type="GO" id="GO:0005737">
    <property type="term" value="C:cytoplasm"/>
    <property type="evidence" value="ECO:0007669"/>
    <property type="project" value="UniProtKB-SubCell"/>
</dbReference>
<evidence type="ECO:0000256" key="2">
    <source>
        <dbReference type="ARBA" id="ARBA00008889"/>
    </source>
</evidence>
<dbReference type="AlphaFoldDB" id="A0A811LP44"/>
<dbReference type="GO" id="GO:0005730">
    <property type="term" value="C:nucleolus"/>
    <property type="evidence" value="ECO:0007669"/>
    <property type="project" value="UniProtKB-SubCell"/>
</dbReference>
<dbReference type="GO" id="GO:0000956">
    <property type="term" value="P:nuclear-transcribed mRNA catabolic process"/>
    <property type="evidence" value="ECO:0007669"/>
    <property type="project" value="TreeGrafter"/>
</dbReference>
<dbReference type="FunFam" id="3.90.105.20:FF:000003">
    <property type="entry name" value="Ribosome assembly factor mrt4"/>
    <property type="match status" value="1"/>
</dbReference>
<protein>
    <recommendedName>
        <fullName evidence="6">Ribosome assembly factor mrt4</fullName>
    </recommendedName>
</protein>
<dbReference type="Pfam" id="PF00466">
    <property type="entry name" value="Ribosomal_L10"/>
    <property type="match status" value="1"/>
</dbReference>
<comment type="similarity">
    <text evidence="2 6">Belongs to the universal ribosomal protein uL10 family.</text>
</comment>
<accession>A0A811LP44</accession>
<dbReference type="Proteomes" id="UP000783686">
    <property type="component" value="Unassembled WGS sequence"/>
</dbReference>
<feature type="domain" description="Large ribosomal subunit protein uL10-like insertion" evidence="7">
    <location>
        <begin position="126"/>
        <end position="195"/>
    </location>
</feature>
<comment type="subcellular location">
    <subcellularLocation>
        <location evidence="6">Cytoplasm</location>
    </subcellularLocation>
    <subcellularLocation>
        <location evidence="6">Nucleus</location>
        <location evidence="6">Nucleolus</location>
    </subcellularLocation>
</comment>
<evidence type="ECO:0000256" key="4">
    <source>
        <dbReference type="ARBA" id="ARBA00022490"/>
    </source>
</evidence>
<dbReference type="PANTHER" id="PTHR45841:SF1">
    <property type="entry name" value="MRNA TURNOVER PROTEIN 4 HOMOLOG"/>
    <property type="match status" value="1"/>
</dbReference>
<evidence type="ECO:0000256" key="1">
    <source>
        <dbReference type="ARBA" id="ARBA00004046"/>
    </source>
</evidence>
<dbReference type="InterPro" id="IPR051742">
    <property type="entry name" value="Ribosome_Assembly_uL10"/>
</dbReference>
<dbReference type="Pfam" id="PF17777">
    <property type="entry name" value="RL10P_insert"/>
    <property type="match status" value="1"/>
</dbReference>
<dbReference type="PANTHER" id="PTHR45841">
    <property type="entry name" value="MRNA TURNOVER PROTEIN 4 MRTO4"/>
    <property type="match status" value="1"/>
</dbReference>
<dbReference type="CDD" id="cd05796">
    <property type="entry name" value="Ribosomal_P0_like"/>
    <property type="match status" value="1"/>
</dbReference>
<dbReference type="FunFam" id="3.30.70.1730:FF:000005">
    <property type="entry name" value="Ribosome assembly factor mrt4"/>
    <property type="match status" value="1"/>
</dbReference>
<dbReference type="OrthoDB" id="10262308at2759"/>
<evidence type="ECO:0000256" key="6">
    <source>
        <dbReference type="RuleBase" id="RU364039"/>
    </source>
</evidence>
<dbReference type="Gene3D" id="3.90.105.20">
    <property type="match status" value="1"/>
</dbReference>